<dbReference type="EMBL" id="QPJD01000040">
    <property type="protein sequence ID" value="RCW40113.1"/>
    <property type="molecule type" value="Genomic_DNA"/>
</dbReference>
<dbReference type="OrthoDB" id="2622597at2"/>
<keyword evidence="2" id="KW-1185">Reference proteome</keyword>
<dbReference type="RefSeq" id="WP_114384261.1">
    <property type="nucleotide sequence ID" value="NZ_QPJD01000040.1"/>
</dbReference>
<evidence type="ECO:0000313" key="1">
    <source>
        <dbReference type="EMBL" id="RCW40113.1"/>
    </source>
</evidence>
<dbReference type="Proteomes" id="UP000252415">
    <property type="component" value="Unassembled WGS sequence"/>
</dbReference>
<evidence type="ECO:0000313" key="2">
    <source>
        <dbReference type="Proteomes" id="UP000252415"/>
    </source>
</evidence>
<comment type="caution">
    <text evidence="1">The sequence shown here is derived from an EMBL/GenBank/DDBJ whole genome shotgun (WGS) entry which is preliminary data.</text>
</comment>
<organism evidence="1 2">
    <name type="scientific">Paenibacillus prosopidis</name>
    <dbReference type="NCBI Taxonomy" id="630520"/>
    <lineage>
        <taxon>Bacteria</taxon>
        <taxon>Bacillati</taxon>
        <taxon>Bacillota</taxon>
        <taxon>Bacilli</taxon>
        <taxon>Bacillales</taxon>
        <taxon>Paenibacillaceae</taxon>
        <taxon>Paenibacillus</taxon>
    </lineage>
</organism>
<protein>
    <recommendedName>
        <fullName evidence="3">DUF3221 domain-containing protein</fullName>
    </recommendedName>
</protein>
<accession>A0A368VG14</accession>
<proteinExistence type="predicted"/>
<reference evidence="1 2" key="1">
    <citation type="submission" date="2018-07" db="EMBL/GenBank/DDBJ databases">
        <title>Genomic Encyclopedia of Type Strains, Phase III (KMG-III): the genomes of soil and plant-associated and newly described type strains.</title>
        <authorList>
            <person name="Whitman W."/>
        </authorList>
    </citation>
    <scope>NUCLEOTIDE SEQUENCE [LARGE SCALE GENOMIC DNA]</scope>
    <source>
        <strain evidence="1 2">CECT 7506</strain>
    </source>
</reference>
<sequence>MKKIMLFVLVSVLSVTIGCGQEQEQSYLKGIIEEVDEDNIIMLIEKNKSRIGESDKVWLTREQSLDFGALEKGQRIKAWVSDAFVGLTGIPQVIATKIEEIP</sequence>
<gene>
    <name evidence="1" type="ORF">DFP97_1404</name>
</gene>
<dbReference type="AlphaFoldDB" id="A0A368VG14"/>
<dbReference type="PROSITE" id="PS51257">
    <property type="entry name" value="PROKAR_LIPOPROTEIN"/>
    <property type="match status" value="1"/>
</dbReference>
<evidence type="ECO:0008006" key="3">
    <source>
        <dbReference type="Google" id="ProtNLM"/>
    </source>
</evidence>
<name>A0A368VG14_9BACL</name>